<evidence type="ECO:0000313" key="5">
    <source>
        <dbReference type="Proteomes" id="UP000822476"/>
    </source>
</evidence>
<dbReference type="InterPro" id="IPR051428">
    <property type="entry name" value="Sphingo_Act-Surfact_Prot"/>
</dbReference>
<dbReference type="AlphaFoldDB" id="A0A8S9Y8S4"/>
<dbReference type="EMBL" id="JTDE01021967">
    <property type="protein sequence ID" value="KAF7232239.1"/>
    <property type="molecule type" value="Genomic_DNA"/>
</dbReference>
<organism evidence="4 5">
    <name type="scientific">Paragonimus skrjabini miyazakii</name>
    <dbReference type="NCBI Taxonomy" id="59628"/>
    <lineage>
        <taxon>Eukaryota</taxon>
        <taxon>Metazoa</taxon>
        <taxon>Spiralia</taxon>
        <taxon>Lophotrochozoa</taxon>
        <taxon>Platyhelminthes</taxon>
        <taxon>Trematoda</taxon>
        <taxon>Digenea</taxon>
        <taxon>Plagiorchiida</taxon>
        <taxon>Troglotremata</taxon>
        <taxon>Troglotrematidae</taxon>
        <taxon>Paragonimus</taxon>
    </lineage>
</organism>
<dbReference type="PANTHER" id="PTHR11480:SF91">
    <property type="entry name" value="SAPOSIN B-TYPE DOMAIN-CONTAINING PROTEIN"/>
    <property type="match status" value="1"/>
</dbReference>
<comment type="caution">
    <text evidence="4">The sequence shown here is derived from an EMBL/GenBank/DDBJ whole genome shotgun (WGS) entry which is preliminary data.</text>
</comment>
<evidence type="ECO:0000259" key="3">
    <source>
        <dbReference type="PROSITE" id="PS50015"/>
    </source>
</evidence>
<dbReference type="Proteomes" id="UP000822476">
    <property type="component" value="Unassembled WGS sequence"/>
</dbReference>
<dbReference type="OrthoDB" id="6236900at2759"/>
<gene>
    <name evidence="4" type="ORF">EG68_11570</name>
</gene>
<protein>
    <recommendedName>
        <fullName evidence="3">Saposin B-type domain-containing protein</fullName>
    </recommendedName>
</protein>
<keyword evidence="2" id="KW-0732">Signal</keyword>
<reference evidence="4" key="1">
    <citation type="submission" date="2019-07" db="EMBL/GenBank/DDBJ databases">
        <title>Annotation for the trematode Paragonimus miyazaki's.</title>
        <authorList>
            <person name="Choi Y.-J."/>
        </authorList>
    </citation>
    <scope>NUCLEOTIDE SEQUENCE</scope>
    <source>
        <strain evidence="4">Japan</strain>
    </source>
</reference>
<evidence type="ECO:0000256" key="1">
    <source>
        <dbReference type="ARBA" id="ARBA00023157"/>
    </source>
</evidence>
<keyword evidence="5" id="KW-1185">Reference proteome</keyword>
<feature type="domain" description="Saposin B-type" evidence="3">
    <location>
        <begin position="48"/>
        <end position="127"/>
    </location>
</feature>
<feature type="chain" id="PRO_5035938149" description="Saposin B-type domain-containing protein" evidence="2">
    <location>
        <begin position="20"/>
        <end position="235"/>
    </location>
</feature>
<keyword evidence="1" id="KW-1015">Disulfide bond</keyword>
<sequence length="235" mass="26333">MISVFVFVLLIAELFSVESSIQLKIGVNKHVDRSREWRTTVDEQELSDSLECMACNTALSATMFILVRDSVKQSIMKRLEFACNQTEVTRDACLTAMHEVLDFVFDTLKNMSGRDVCAVLDYCPDPPTIDWCVYQTHQISRQYSGSVLDYCPDPPTIDFCPFCLQMVDHVEQIILSDAFLNELHGVVLGLCDTTTIVTDLCYTVMDGLFNNAVDTVKTEFDAKHVCAGANLCPPC</sequence>
<accession>A0A8S9Y8S4</accession>
<proteinExistence type="predicted"/>
<feature type="domain" description="Saposin B-type" evidence="3">
    <location>
        <begin position="156"/>
        <end position="235"/>
    </location>
</feature>
<dbReference type="SMART" id="SM00741">
    <property type="entry name" value="SapB"/>
    <property type="match status" value="2"/>
</dbReference>
<dbReference type="InterPro" id="IPR011001">
    <property type="entry name" value="Saposin-like"/>
</dbReference>
<dbReference type="Gene3D" id="1.10.225.10">
    <property type="entry name" value="Saposin-like"/>
    <property type="match status" value="2"/>
</dbReference>
<evidence type="ECO:0000256" key="2">
    <source>
        <dbReference type="SAM" id="SignalP"/>
    </source>
</evidence>
<name>A0A8S9Y8S4_9TREM</name>
<dbReference type="PANTHER" id="PTHR11480">
    <property type="entry name" value="SAPOSIN-RELATED"/>
    <property type="match status" value="1"/>
</dbReference>
<evidence type="ECO:0000313" key="4">
    <source>
        <dbReference type="EMBL" id="KAF7232239.1"/>
    </source>
</evidence>
<dbReference type="SUPFAM" id="SSF47862">
    <property type="entry name" value="Saposin"/>
    <property type="match status" value="2"/>
</dbReference>
<feature type="signal peptide" evidence="2">
    <location>
        <begin position="1"/>
        <end position="19"/>
    </location>
</feature>
<dbReference type="InterPro" id="IPR008139">
    <property type="entry name" value="SaposinB_dom"/>
</dbReference>
<dbReference type="PROSITE" id="PS50015">
    <property type="entry name" value="SAP_B"/>
    <property type="match status" value="2"/>
</dbReference>